<keyword evidence="6" id="KW-1185">Reference proteome</keyword>
<keyword evidence="2 5" id="KW-0808">Transferase</keyword>
<dbReference type="PANTHER" id="PTHR43300:SF4">
    <property type="entry name" value="ACYL-[ACYL-CARRIER-PROTEIN]--UDP-N-ACETYLGLUCOSAMINE O-ACYLTRANSFERASE"/>
    <property type="match status" value="1"/>
</dbReference>
<dbReference type="OrthoDB" id="272049at2"/>
<organism evidence="5 6">
    <name type="scientific">Bordetella genomosp. 12</name>
    <dbReference type="NCBI Taxonomy" id="463035"/>
    <lineage>
        <taxon>Bacteria</taxon>
        <taxon>Pseudomonadati</taxon>
        <taxon>Pseudomonadota</taxon>
        <taxon>Betaproteobacteria</taxon>
        <taxon>Burkholderiales</taxon>
        <taxon>Alcaligenaceae</taxon>
        <taxon>Bordetella</taxon>
    </lineage>
</organism>
<dbReference type="InterPro" id="IPR001451">
    <property type="entry name" value="Hexapep"/>
</dbReference>
<dbReference type="RefSeq" id="WP_094816474.1">
    <property type="nucleotide sequence ID" value="NZ_NEVU01000003.1"/>
</dbReference>
<gene>
    <name evidence="5" type="ORF">CAL22_20720</name>
</gene>
<dbReference type="SUPFAM" id="SSF51161">
    <property type="entry name" value="Trimeric LpxA-like enzymes"/>
    <property type="match status" value="1"/>
</dbReference>
<evidence type="ECO:0000313" key="6">
    <source>
        <dbReference type="Proteomes" id="UP000216429"/>
    </source>
</evidence>
<dbReference type="Pfam" id="PF00132">
    <property type="entry name" value="Hexapep"/>
    <property type="match status" value="2"/>
</dbReference>
<dbReference type="CDD" id="cd03358">
    <property type="entry name" value="LbH_WxcM_N_like"/>
    <property type="match status" value="1"/>
</dbReference>
<dbReference type="Pfam" id="PF14602">
    <property type="entry name" value="Hexapep_2"/>
    <property type="match status" value="1"/>
</dbReference>
<reference evidence="6" key="1">
    <citation type="submission" date="2017-05" db="EMBL/GenBank/DDBJ databases">
        <title>Complete and WGS of Bordetella genogroups.</title>
        <authorList>
            <person name="Spilker T."/>
            <person name="Lipuma J."/>
        </authorList>
    </citation>
    <scope>NUCLEOTIDE SEQUENCE [LARGE SCALE GENOMIC DNA]</scope>
    <source>
        <strain evidence="6">AU6712</strain>
    </source>
</reference>
<dbReference type="AlphaFoldDB" id="A0A261VF67"/>
<evidence type="ECO:0000313" key="5">
    <source>
        <dbReference type="EMBL" id="OZI72192.1"/>
    </source>
</evidence>
<sequence>MTATPNFFVHATAEVSPKANIGEGTKIWNYAQVREGVTLGSECIVGKNVYIDFDVRIGSRCKIQNNCSLYHGAELEDGVFVGPHVILTNDKKPRAITPDGQLKGNSDWEVGPIRIRRGAALGAGSIILPNVTVGQFALVGAGAVVTRDVPDYALVAGNPAKVIGWVDAEGNRVEQPPSA</sequence>
<name>A0A261VF67_9BORD</name>
<comment type="caution">
    <text evidence="5">The sequence shown here is derived from an EMBL/GenBank/DDBJ whole genome shotgun (WGS) entry which is preliminary data.</text>
</comment>
<dbReference type="Proteomes" id="UP000216429">
    <property type="component" value="Unassembled WGS sequence"/>
</dbReference>
<proteinExistence type="inferred from homology"/>
<protein>
    <submittedName>
        <fullName evidence="5">N-acetyltransferase</fullName>
    </submittedName>
</protein>
<dbReference type="PANTHER" id="PTHR43300">
    <property type="entry name" value="ACETYLTRANSFERASE"/>
    <property type="match status" value="1"/>
</dbReference>
<comment type="similarity">
    <text evidence="1">Belongs to the transferase hexapeptide repeat family.</text>
</comment>
<dbReference type="EMBL" id="NEVU01000003">
    <property type="protein sequence ID" value="OZI72192.1"/>
    <property type="molecule type" value="Genomic_DNA"/>
</dbReference>
<keyword evidence="4" id="KW-0012">Acyltransferase</keyword>
<keyword evidence="3" id="KW-0677">Repeat</keyword>
<evidence type="ECO:0000256" key="3">
    <source>
        <dbReference type="ARBA" id="ARBA00022737"/>
    </source>
</evidence>
<accession>A0A261VF67</accession>
<dbReference type="PROSITE" id="PS00101">
    <property type="entry name" value="HEXAPEP_TRANSFERASES"/>
    <property type="match status" value="1"/>
</dbReference>
<dbReference type="InterPro" id="IPR018357">
    <property type="entry name" value="Hexapep_transf_CS"/>
</dbReference>
<dbReference type="GO" id="GO:0016746">
    <property type="term" value="F:acyltransferase activity"/>
    <property type="evidence" value="ECO:0007669"/>
    <property type="project" value="UniProtKB-KW"/>
</dbReference>
<evidence type="ECO:0000256" key="1">
    <source>
        <dbReference type="ARBA" id="ARBA00007274"/>
    </source>
</evidence>
<evidence type="ECO:0000256" key="4">
    <source>
        <dbReference type="ARBA" id="ARBA00023315"/>
    </source>
</evidence>
<dbReference type="InterPro" id="IPR050179">
    <property type="entry name" value="Trans_hexapeptide_repeat"/>
</dbReference>
<dbReference type="InterPro" id="IPR011004">
    <property type="entry name" value="Trimer_LpxA-like_sf"/>
</dbReference>
<evidence type="ECO:0000256" key="2">
    <source>
        <dbReference type="ARBA" id="ARBA00022679"/>
    </source>
</evidence>
<dbReference type="Gene3D" id="2.160.10.10">
    <property type="entry name" value="Hexapeptide repeat proteins"/>
    <property type="match status" value="1"/>
</dbReference>